<dbReference type="PROSITE" id="PS00972">
    <property type="entry name" value="USP_1"/>
    <property type="match status" value="1"/>
</dbReference>
<reference evidence="9" key="1">
    <citation type="submission" date="2016-05" db="EMBL/GenBank/DDBJ databases">
        <title>Comparative genomics of biotechnologically important yeasts.</title>
        <authorList>
            <consortium name="DOE Joint Genome Institute"/>
            <person name="Riley R."/>
            <person name="Haridas S."/>
            <person name="Wolfe K.H."/>
            <person name="Lopes M.R."/>
            <person name="Hittinger C.T."/>
            <person name="Goker M."/>
            <person name="Salamov A."/>
            <person name="Wisecaver J."/>
            <person name="Long T.M."/>
            <person name="Aerts A.L."/>
            <person name="Barry K."/>
            <person name="Choi C."/>
            <person name="Clum A."/>
            <person name="Coughlan A.Y."/>
            <person name="Deshpande S."/>
            <person name="Douglass A.P."/>
            <person name="Hanson S.J."/>
            <person name="Klenk H.-P."/>
            <person name="Labutti K."/>
            <person name="Lapidus A."/>
            <person name="Lindquist E."/>
            <person name="Lipzen A."/>
            <person name="Meier-Kolthoff J.P."/>
            <person name="Ohm R.A."/>
            <person name="Otillar R.P."/>
            <person name="Pangilinan J."/>
            <person name="Peng Y."/>
            <person name="Rokas A."/>
            <person name="Rosa C.A."/>
            <person name="Scheuner C."/>
            <person name="Sibirny A.A."/>
            <person name="Slot J.C."/>
            <person name="Stielow J.B."/>
            <person name="Sun H."/>
            <person name="Kurtzman C.P."/>
            <person name="Blackwell M."/>
            <person name="Grigoriev I.V."/>
            <person name="Jeffries T.W."/>
        </authorList>
    </citation>
    <scope>NUCLEOTIDE SEQUENCE [LARGE SCALE GENOMIC DNA]</scope>
    <source>
        <strain evidence="9">NRRL Y-12698</strain>
    </source>
</reference>
<dbReference type="GO" id="GO:0016579">
    <property type="term" value="P:protein deubiquitination"/>
    <property type="evidence" value="ECO:0007669"/>
    <property type="project" value="InterPro"/>
</dbReference>
<feature type="region of interest" description="Disordered" evidence="6">
    <location>
        <begin position="759"/>
        <end position="802"/>
    </location>
</feature>
<dbReference type="GeneID" id="30147699"/>
<evidence type="ECO:0000256" key="2">
    <source>
        <dbReference type="ARBA" id="ARBA00009085"/>
    </source>
</evidence>
<evidence type="ECO:0000313" key="9">
    <source>
        <dbReference type="Proteomes" id="UP000094336"/>
    </source>
</evidence>
<dbReference type="PANTHER" id="PTHR24006">
    <property type="entry name" value="UBIQUITIN CARBOXYL-TERMINAL HYDROLASE"/>
    <property type="match status" value="1"/>
</dbReference>
<dbReference type="InterPro" id="IPR038765">
    <property type="entry name" value="Papain-like_cys_pep_sf"/>
</dbReference>
<dbReference type="AlphaFoldDB" id="A0A1E3QJG8"/>
<comment type="catalytic activity">
    <reaction evidence="1">
        <text>Thiol-dependent hydrolysis of ester, thioester, amide, peptide and isopeptide bonds formed by the C-terminal Gly of ubiquitin (a 76-residue protein attached to proteins as an intracellular targeting signal).</text>
        <dbReference type="EC" id="3.4.19.12"/>
    </reaction>
</comment>
<gene>
    <name evidence="8" type="ORF">BABINDRAFT_163332</name>
</gene>
<feature type="region of interest" description="Disordered" evidence="6">
    <location>
        <begin position="60"/>
        <end position="82"/>
    </location>
</feature>
<dbReference type="STRING" id="984486.A0A1E3QJG8"/>
<dbReference type="EMBL" id="KV454439">
    <property type="protein sequence ID" value="ODQ77604.1"/>
    <property type="molecule type" value="Genomic_DNA"/>
</dbReference>
<dbReference type="GO" id="GO:0005634">
    <property type="term" value="C:nucleus"/>
    <property type="evidence" value="ECO:0007669"/>
    <property type="project" value="TreeGrafter"/>
</dbReference>
<feature type="compositionally biased region" description="Low complexity" evidence="6">
    <location>
        <begin position="774"/>
        <end position="787"/>
    </location>
</feature>
<dbReference type="PANTHER" id="PTHR24006:SF733">
    <property type="entry name" value="RE52890P"/>
    <property type="match status" value="1"/>
</dbReference>
<comment type="similarity">
    <text evidence="2">Belongs to the peptidase C19 family.</text>
</comment>
<dbReference type="PROSITE" id="PS50235">
    <property type="entry name" value="USP_3"/>
    <property type="match status" value="1"/>
</dbReference>
<dbReference type="OrthoDB" id="27652at2759"/>
<dbReference type="GO" id="GO:0006508">
    <property type="term" value="P:proteolysis"/>
    <property type="evidence" value="ECO:0007669"/>
    <property type="project" value="UniProtKB-KW"/>
</dbReference>
<dbReference type="GO" id="GO:0005829">
    <property type="term" value="C:cytosol"/>
    <property type="evidence" value="ECO:0007669"/>
    <property type="project" value="TreeGrafter"/>
</dbReference>
<evidence type="ECO:0000256" key="3">
    <source>
        <dbReference type="ARBA" id="ARBA00012759"/>
    </source>
</evidence>
<keyword evidence="9" id="KW-1185">Reference proteome</keyword>
<sequence>MPLKKWISNKLNAINADATNADTNATTNVDANATASTTVNATATTDTSFNDTLSNLSIETRPETDEANPNKPQPLPPSLPLLIPPSAPLLPIPLHDTSILSEPGSSTTLPYGDGSRKVFGMENFGNTCYCNSILQCLYYTHPFRQNVLKYPQTAPRPRKTNVEGSKPHAFTIALEKEREKEREAVEAKAKARRSSFFGGKKDTPNGGSLTTTISNLSSVILVALSDVLAPITVVGTTADPRANSDTRKKAALINGPILNVDHSLATAYAMQESLYTGLKDVFECMVENGSNLGVVSPSNLVEVLKRENELFSLTMHQDAHEFLNFLINAVIESVDEMKGEDLNWATDLFQGLITNQTKCHSCENISSRDEPCLDLSVDVETYSSITACLKDYSKQEILSQSNKFYCDSCQSYQEASKSMKLKRLPKVLTLHLKRFKYNETLQRNTKLFNTVSYPTDLRLFNTIDTIDGPDTLYELYACVVHIGGGPHQGHYVSLVKRTSNTWLLFDDELVELVDDNYVLKFFGPGPGLASAYVLFYRQVEDEEAFREAVLFNGTALEATFVPTMAQASRTNSAVDTRRSSVSRTLSRTATNEPQDLRRRASVNASNIKMGGGPLLSNQPSVSFTQRQLFDSISEQHGELGYGKYVSNGSVNGSLNTVPTDLPLFLNFEFSYGTPDERLSTSPGESLDPTRRVPPPPPPRRNGSAVGSITAPAAPAAPVAPVTQAAPIEIPAPAVIPTAPLAASVSNPFGEPVKKVGLRGLLGKSGQDDTKYSNGTSTASTGSASVVAQEKKKKRNIFGFKKS</sequence>
<dbReference type="RefSeq" id="XP_018982932.1">
    <property type="nucleotide sequence ID" value="XM_019129846.1"/>
</dbReference>
<protein>
    <recommendedName>
        <fullName evidence="3">ubiquitinyl hydrolase 1</fullName>
        <ecNumber evidence="3">3.4.19.12</ecNumber>
    </recommendedName>
</protein>
<feature type="region of interest" description="Disordered" evidence="6">
    <location>
        <begin position="571"/>
        <end position="594"/>
    </location>
</feature>
<feature type="compositionally biased region" description="Low complexity" evidence="6">
    <location>
        <begin position="579"/>
        <end position="590"/>
    </location>
</feature>
<evidence type="ECO:0000256" key="1">
    <source>
        <dbReference type="ARBA" id="ARBA00000707"/>
    </source>
</evidence>
<evidence type="ECO:0000259" key="7">
    <source>
        <dbReference type="PROSITE" id="PS50235"/>
    </source>
</evidence>
<organism evidence="8 9">
    <name type="scientific">Babjeviella inositovora NRRL Y-12698</name>
    <dbReference type="NCBI Taxonomy" id="984486"/>
    <lineage>
        <taxon>Eukaryota</taxon>
        <taxon>Fungi</taxon>
        <taxon>Dikarya</taxon>
        <taxon>Ascomycota</taxon>
        <taxon>Saccharomycotina</taxon>
        <taxon>Pichiomycetes</taxon>
        <taxon>Serinales incertae sedis</taxon>
        <taxon>Babjeviella</taxon>
    </lineage>
</organism>
<evidence type="ECO:0000256" key="5">
    <source>
        <dbReference type="ARBA" id="ARBA00022801"/>
    </source>
</evidence>
<dbReference type="SUPFAM" id="SSF54001">
    <property type="entry name" value="Cysteine proteinases"/>
    <property type="match status" value="1"/>
</dbReference>
<dbReference type="InterPro" id="IPR050164">
    <property type="entry name" value="Peptidase_C19"/>
</dbReference>
<evidence type="ECO:0000256" key="6">
    <source>
        <dbReference type="SAM" id="MobiDB-lite"/>
    </source>
</evidence>
<dbReference type="InterPro" id="IPR028889">
    <property type="entry name" value="USP"/>
</dbReference>
<dbReference type="InterPro" id="IPR018200">
    <property type="entry name" value="USP_CS"/>
</dbReference>
<dbReference type="Proteomes" id="UP000094336">
    <property type="component" value="Unassembled WGS sequence"/>
</dbReference>
<keyword evidence="5" id="KW-0378">Hydrolase</keyword>
<dbReference type="EC" id="3.4.19.12" evidence="3"/>
<dbReference type="Pfam" id="PF00443">
    <property type="entry name" value="UCH"/>
    <property type="match status" value="1"/>
</dbReference>
<feature type="region of interest" description="Disordered" evidence="6">
    <location>
        <begin position="675"/>
        <end position="708"/>
    </location>
</feature>
<dbReference type="InterPro" id="IPR001394">
    <property type="entry name" value="Peptidase_C19_UCH"/>
</dbReference>
<name>A0A1E3QJG8_9ASCO</name>
<feature type="compositionally biased region" description="Basic residues" evidence="6">
    <location>
        <begin position="790"/>
        <end position="802"/>
    </location>
</feature>
<evidence type="ECO:0000256" key="4">
    <source>
        <dbReference type="ARBA" id="ARBA00022670"/>
    </source>
</evidence>
<accession>A0A1E3QJG8</accession>
<dbReference type="GO" id="GO:0004843">
    <property type="term" value="F:cysteine-type deubiquitinase activity"/>
    <property type="evidence" value="ECO:0007669"/>
    <property type="project" value="UniProtKB-EC"/>
</dbReference>
<dbReference type="Gene3D" id="3.90.70.10">
    <property type="entry name" value="Cysteine proteinases"/>
    <property type="match status" value="2"/>
</dbReference>
<evidence type="ECO:0000313" key="8">
    <source>
        <dbReference type="EMBL" id="ODQ77604.1"/>
    </source>
</evidence>
<dbReference type="FunFam" id="3.90.70.10:FF:000131">
    <property type="entry name" value="Ubiquitin carboxyl-terminal hydrolase"/>
    <property type="match status" value="1"/>
</dbReference>
<feature type="compositionally biased region" description="Pro residues" evidence="6">
    <location>
        <begin position="71"/>
        <end position="82"/>
    </location>
</feature>
<proteinExistence type="inferred from homology"/>
<feature type="domain" description="USP" evidence="7">
    <location>
        <begin position="119"/>
        <end position="539"/>
    </location>
</feature>
<dbReference type="CDD" id="cd02663">
    <property type="entry name" value="Peptidase_C19G"/>
    <property type="match status" value="1"/>
</dbReference>
<keyword evidence="4" id="KW-0645">Protease</keyword>